<dbReference type="EMBL" id="CP087880">
    <property type="protein sequence ID" value="UGS40744.1"/>
    <property type="molecule type" value="Genomic_DNA"/>
</dbReference>
<organism evidence="1 2">
    <name type="scientific">Pseudocitrobacter corydidari</name>
    <dbReference type="NCBI Taxonomy" id="2891570"/>
    <lineage>
        <taxon>Bacteria</taxon>
        <taxon>Pseudomonadati</taxon>
        <taxon>Pseudomonadota</taxon>
        <taxon>Gammaproteobacteria</taxon>
        <taxon>Enterobacterales</taxon>
        <taxon>Enterobacteriaceae</taxon>
        <taxon>Pseudocitrobacter</taxon>
    </lineage>
</organism>
<gene>
    <name evidence="1" type="ORF">G163CM_14430</name>
</gene>
<evidence type="ECO:0000313" key="1">
    <source>
        <dbReference type="EMBL" id="UGS40744.1"/>
    </source>
</evidence>
<sequence length="79" mass="9215">MQINKVTLIANCLYRCGLIHDVILCENEIMLYFNEHVQCTPLTQWNKNMPNSTASEFLRLAATLDETSLPSFINRLWRL</sequence>
<evidence type="ECO:0000313" key="2">
    <source>
        <dbReference type="Proteomes" id="UP001199659"/>
    </source>
</evidence>
<reference evidence="1 2" key="1">
    <citation type="journal article" date="2022" name="Int. J. Syst. Evol. Microbiol.">
        <title>Pseudocitrobacter corydidari sp. nov., isolated from the Asian emerald cockroach Corydidarum magnifica.</title>
        <authorList>
            <person name="Guzman J."/>
            <person name="Poehlein A."/>
            <person name="Glaeser S.P."/>
            <person name="Schwengers O."/>
            <person name="Blom J."/>
            <person name="Hollensteiner J."/>
            <person name="Kampfer P."/>
            <person name="Vilcinskas A."/>
        </authorList>
    </citation>
    <scope>NUCLEOTIDE SEQUENCE [LARGE SCALE GENOMIC DNA]</scope>
    <source>
        <strain evidence="1">G163CM</strain>
    </source>
</reference>
<proteinExistence type="predicted"/>
<protein>
    <submittedName>
        <fullName evidence="1">Uncharacterized protein</fullName>
    </submittedName>
</protein>
<name>A0ABY3S3U9_9ENTR</name>
<accession>A0ABY3S3U9</accession>
<keyword evidence="2" id="KW-1185">Reference proteome</keyword>
<dbReference type="Proteomes" id="UP001199659">
    <property type="component" value="Chromosome"/>
</dbReference>